<evidence type="ECO:0000313" key="1">
    <source>
        <dbReference type="EMBL" id="GAA6167207.1"/>
    </source>
</evidence>
<proteinExistence type="predicted"/>
<evidence type="ECO:0000313" key="2">
    <source>
        <dbReference type="Proteomes" id="UP001465153"/>
    </source>
</evidence>
<dbReference type="InterPro" id="IPR004449">
    <property type="entry name" value="SixA"/>
</dbReference>
<dbReference type="RefSeq" id="WP_353301919.1">
    <property type="nucleotide sequence ID" value="NZ_BAABWN010000003.1"/>
</dbReference>
<gene>
    <name evidence="1" type="primary">sixA</name>
    <name evidence="1" type="ORF">NBRC116591_10170</name>
</gene>
<dbReference type="InterPro" id="IPR029033">
    <property type="entry name" value="His_PPase_superfam"/>
</dbReference>
<reference evidence="1 2" key="1">
    <citation type="submission" date="2024-04" db="EMBL/GenBank/DDBJ databases">
        <title>Draft genome sequence of Sessilibacter corallicola NBRC 116591.</title>
        <authorList>
            <person name="Miyakawa T."/>
            <person name="Kusuya Y."/>
            <person name="Miura T."/>
        </authorList>
    </citation>
    <scope>NUCLEOTIDE SEQUENCE [LARGE SCALE GENOMIC DNA]</scope>
    <source>
        <strain evidence="1 2">KU-00831-HH</strain>
    </source>
</reference>
<accession>A0ABQ0A6F5</accession>
<dbReference type="Gene3D" id="3.40.50.1240">
    <property type="entry name" value="Phosphoglycerate mutase-like"/>
    <property type="match status" value="1"/>
</dbReference>
<dbReference type="SMART" id="SM00855">
    <property type="entry name" value="PGAM"/>
    <property type="match status" value="1"/>
</dbReference>
<protein>
    <submittedName>
        <fullName evidence="1">Phosphohistidine phosphatase SixA</fullName>
    </submittedName>
</protein>
<dbReference type="CDD" id="cd07067">
    <property type="entry name" value="HP_PGM_like"/>
    <property type="match status" value="1"/>
</dbReference>
<keyword evidence="2" id="KW-1185">Reference proteome</keyword>
<dbReference type="NCBIfam" id="TIGR00249">
    <property type="entry name" value="sixA"/>
    <property type="match status" value="1"/>
</dbReference>
<sequence length="151" mass="16627">MKLFLLRHGQAEDYCENDAGRKLTARGIAETESIINRKLPELSDATSIWASPYVRAQQTAEIVKRCVPDLSIDTTDLLVPDANPQRLAKALETCGVDSLILVTHQPLVGTFLDWLAGLETGRYRMGTSALALIQTEFIAGDCGELEWVVQP</sequence>
<dbReference type="Proteomes" id="UP001465153">
    <property type="component" value="Unassembled WGS sequence"/>
</dbReference>
<dbReference type="Pfam" id="PF00300">
    <property type="entry name" value="His_Phos_1"/>
    <property type="match status" value="1"/>
</dbReference>
<organism evidence="1 2">
    <name type="scientific">Sessilibacter corallicola</name>
    <dbReference type="NCBI Taxonomy" id="2904075"/>
    <lineage>
        <taxon>Bacteria</taxon>
        <taxon>Pseudomonadati</taxon>
        <taxon>Pseudomonadota</taxon>
        <taxon>Gammaproteobacteria</taxon>
        <taxon>Cellvibrionales</taxon>
        <taxon>Cellvibrionaceae</taxon>
        <taxon>Sessilibacter</taxon>
    </lineage>
</organism>
<dbReference type="InterPro" id="IPR013078">
    <property type="entry name" value="His_Pase_superF_clade-1"/>
</dbReference>
<name>A0ABQ0A6F5_9GAMM</name>
<comment type="caution">
    <text evidence="1">The sequence shown here is derived from an EMBL/GenBank/DDBJ whole genome shotgun (WGS) entry which is preliminary data.</text>
</comment>
<dbReference type="EMBL" id="BAABWN010000003">
    <property type="protein sequence ID" value="GAA6167207.1"/>
    <property type="molecule type" value="Genomic_DNA"/>
</dbReference>
<dbReference type="SUPFAM" id="SSF53254">
    <property type="entry name" value="Phosphoglycerate mutase-like"/>
    <property type="match status" value="1"/>
</dbReference>